<evidence type="ECO:0000256" key="6">
    <source>
        <dbReference type="ARBA" id="ARBA00022741"/>
    </source>
</evidence>
<keyword evidence="4 14" id="KW-0808">Transferase</keyword>
<evidence type="ECO:0000313" key="14">
    <source>
        <dbReference type="EMBL" id="ODM11333.1"/>
    </source>
</evidence>
<dbReference type="GeneID" id="93300930"/>
<dbReference type="SUPFAM" id="SSF55874">
    <property type="entry name" value="ATPase domain of HSP90 chaperone/DNA topoisomerase II/histidine kinase"/>
    <property type="match status" value="1"/>
</dbReference>
<name>A0A1E3ARH4_9FIRM</name>
<dbReference type="InterPro" id="IPR003660">
    <property type="entry name" value="HAMP_dom"/>
</dbReference>
<feature type="transmembrane region" description="Helical" evidence="12">
    <location>
        <begin position="12"/>
        <end position="30"/>
    </location>
</feature>
<evidence type="ECO:0000256" key="1">
    <source>
        <dbReference type="ARBA" id="ARBA00004651"/>
    </source>
</evidence>
<dbReference type="PANTHER" id="PTHR34220:SF11">
    <property type="entry name" value="SENSOR PROTEIN KINASE HPTS"/>
    <property type="match status" value="1"/>
</dbReference>
<dbReference type="InterPro" id="IPR050640">
    <property type="entry name" value="Bact_2-comp_sensor_kinase"/>
</dbReference>
<dbReference type="PATRIC" id="fig|1432052.3.peg.2130"/>
<dbReference type="PROSITE" id="PS50885">
    <property type="entry name" value="HAMP"/>
    <property type="match status" value="1"/>
</dbReference>
<keyword evidence="10" id="KW-0902">Two-component regulatory system</keyword>
<dbReference type="AlphaFoldDB" id="A0A1E3ARH4"/>
<dbReference type="InterPro" id="IPR010559">
    <property type="entry name" value="Sig_transdc_His_kin_internal"/>
</dbReference>
<organism evidence="14 15">
    <name type="scientific">Eisenbergiella tayi</name>
    <dbReference type="NCBI Taxonomy" id="1432052"/>
    <lineage>
        <taxon>Bacteria</taxon>
        <taxon>Bacillati</taxon>
        <taxon>Bacillota</taxon>
        <taxon>Clostridia</taxon>
        <taxon>Lachnospirales</taxon>
        <taxon>Lachnospiraceae</taxon>
        <taxon>Eisenbergiella</taxon>
    </lineage>
</organism>
<dbReference type="InterPro" id="IPR003594">
    <property type="entry name" value="HATPase_dom"/>
</dbReference>
<feature type="domain" description="HAMP" evidence="13">
    <location>
        <begin position="276"/>
        <end position="329"/>
    </location>
</feature>
<dbReference type="Gene3D" id="6.10.340.10">
    <property type="match status" value="1"/>
</dbReference>
<dbReference type="GO" id="GO:0000155">
    <property type="term" value="F:phosphorelay sensor kinase activity"/>
    <property type="evidence" value="ECO:0007669"/>
    <property type="project" value="InterPro"/>
</dbReference>
<evidence type="ECO:0000256" key="3">
    <source>
        <dbReference type="ARBA" id="ARBA00022553"/>
    </source>
</evidence>
<dbReference type="Proteomes" id="UP000095003">
    <property type="component" value="Unassembled WGS sequence"/>
</dbReference>
<dbReference type="RefSeq" id="WP_069156666.1">
    <property type="nucleotide sequence ID" value="NZ_JBKXXQ010000002.1"/>
</dbReference>
<dbReference type="Gene3D" id="3.30.565.10">
    <property type="entry name" value="Histidine kinase-like ATPase, C-terminal domain"/>
    <property type="match status" value="1"/>
</dbReference>
<dbReference type="Pfam" id="PF00672">
    <property type="entry name" value="HAMP"/>
    <property type="match status" value="1"/>
</dbReference>
<reference evidence="14 15" key="1">
    <citation type="submission" date="2016-07" db="EMBL/GenBank/DDBJ databases">
        <title>Characterization of isolates of Eisenbergiella tayi derived from blood cultures, using whole genome sequencing.</title>
        <authorList>
            <person name="Burdz T."/>
            <person name="Wiebe D."/>
            <person name="Huynh C."/>
            <person name="Bernard K."/>
        </authorList>
    </citation>
    <scope>NUCLEOTIDE SEQUENCE [LARGE SCALE GENOMIC DNA]</scope>
    <source>
        <strain evidence="14 15">NML 120489</strain>
    </source>
</reference>
<dbReference type="CDD" id="cd06225">
    <property type="entry name" value="HAMP"/>
    <property type="match status" value="1"/>
</dbReference>
<dbReference type="EC" id="2.7.13.3" evidence="14"/>
<evidence type="ECO:0000256" key="4">
    <source>
        <dbReference type="ARBA" id="ARBA00022679"/>
    </source>
</evidence>
<keyword evidence="2" id="KW-1003">Cell membrane</keyword>
<keyword evidence="8" id="KW-0067">ATP-binding</keyword>
<sequence length="548" mass="64295">MKKLQFMQSGYFILLTSFFVVFLFAVFNIFTIKRFNQRIEEIYKNSLNYSSNYWADQFYVANRELTSLINKNDNTDYNLICDSEDAAVIAERSSDLQRDLTNLSILNDNQIVYFVFIPDKDIMLSSISYLDYFQEEENEELKRYILNTQVNNSAEWKDIRLGDNYYFLHLYERKGGFGGCYISCENVLRDIMPQDQESNVYLLNMDGSVFYEPNVAIEYKNCFVFSRAIRMINKKICIEIPHVNFVSSGSYLFIIIIIAIIASILLICIALFYQQQSVFRPLTKLKNAMEEFSGGNTEVRLKDRTSNHEITVLYNTFNHMAEQIINLKIDVYKTSLEKEKIYNQFLRVQIQPHFYTNILNLIYTLASIKDYSTIKDLTKKMAEYFRYLLSLKDDFVYLEDELQCIARYAQVQKIRYQDNFQLKITCNVDADMEKIPPLLIQTFVENSIKHNIMLVHDLEITLLIEESEDLLHITVKDNGLGFPGEILDRLSRDEDIEEDGSHIGIVNVKNRLQVLYPRHAEVVIQNESKGCRVDISIPRFRKDENAEL</sequence>
<keyword evidence="9 12" id="KW-1133">Transmembrane helix</keyword>
<feature type="transmembrane region" description="Helical" evidence="12">
    <location>
        <begin position="251"/>
        <end position="273"/>
    </location>
</feature>
<evidence type="ECO:0000313" key="15">
    <source>
        <dbReference type="Proteomes" id="UP000095003"/>
    </source>
</evidence>
<proteinExistence type="predicted"/>
<dbReference type="GO" id="GO:0005886">
    <property type="term" value="C:plasma membrane"/>
    <property type="evidence" value="ECO:0007669"/>
    <property type="project" value="UniProtKB-SubCell"/>
</dbReference>
<keyword evidence="3" id="KW-0597">Phosphoprotein</keyword>
<dbReference type="InterPro" id="IPR036890">
    <property type="entry name" value="HATPase_C_sf"/>
</dbReference>
<evidence type="ECO:0000256" key="11">
    <source>
        <dbReference type="ARBA" id="ARBA00023136"/>
    </source>
</evidence>
<protein>
    <submittedName>
        <fullName evidence="14">Sensor histidine kinase YpdA</fullName>
        <ecNumber evidence="14">2.7.13.3</ecNumber>
    </submittedName>
</protein>
<evidence type="ECO:0000256" key="8">
    <source>
        <dbReference type="ARBA" id="ARBA00022840"/>
    </source>
</evidence>
<evidence type="ECO:0000256" key="10">
    <source>
        <dbReference type="ARBA" id="ARBA00023012"/>
    </source>
</evidence>
<evidence type="ECO:0000259" key="13">
    <source>
        <dbReference type="PROSITE" id="PS50885"/>
    </source>
</evidence>
<gene>
    <name evidence="14" type="primary">ypdA_12</name>
    <name evidence="14" type="ORF">BEH84_01942</name>
</gene>
<evidence type="ECO:0000256" key="7">
    <source>
        <dbReference type="ARBA" id="ARBA00022777"/>
    </source>
</evidence>
<evidence type="ECO:0000256" key="5">
    <source>
        <dbReference type="ARBA" id="ARBA00022692"/>
    </source>
</evidence>
<evidence type="ECO:0000256" key="9">
    <source>
        <dbReference type="ARBA" id="ARBA00022989"/>
    </source>
</evidence>
<comment type="subcellular location">
    <subcellularLocation>
        <location evidence="1">Cell membrane</location>
        <topology evidence="1">Multi-pass membrane protein</topology>
    </subcellularLocation>
</comment>
<keyword evidence="11 12" id="KW-0472">Membrane</keyword>
<comment type="caution">
    <text evidence="14">The sequence shown here is derived from an EMBL/GenBank/DDBJ whole genome shotgun (WGS) entry which is preliminary data.</text>
</comment>
<dbReference type="GO" id="GO:0005524">
    <property type="term" value="F:ATP binding"/>
    <property type="evidence" value="ECO:0007669"/>
    <property type="project" value="UniProtKB-KW"/>
</dbReference>
<dbReference type="EMBL" id="MCGI01000002">
    <property type="protein sequence ID" value="ODM11333.1"/>
    <property type="molecule type" value="Genomic_DNA"/>
</dbReference>
<accession>A0A1E3ARH4</accession>
<dbReference type="SMART" id="SM00304">
    <property type="entry name" value="HAMP"/>
    <property type="match status" value="1"/>
</dbReference>
<keyword evidence="7 14" id="KW-0418">Kinase</keyword>
<evidence type="ECO:0000256" key="12">
    <source>
        <dbReference type="SAM" id="Phobius"/>
    </source>
</evidence>
<dbReference type="SUPFAM" id="SSF158472">
    <property type="entry name" value="HAMP domain-like"/>
    <property type="match status" value="1"/>
</dbReference>
<keyword evidence="6" id="KW-0547">Nucleotide-binding</keyword>
<dbReference type="PANTHER" id="PTHR34220">
    <property type="entry name" value="SENSOR HISTIDINE KINASE YPDA"/>
    <property type="match status" value="1"/>
</dbReference>
<keyword evidence="5 12" id="KW-0812">Transmembrane</keyword>
<dbReference type="Pfam" id="PF06580">
    <property type="entry name" value="His_kinase"/>
    <property type="match status" value="1"/>
</dbReference>
<evidence type="ECO:0000256" key="2">
    <source>
        <dbReference type="ARBA" id="ARBA00022475"/>
    </source>
</evidence>
<dbReference type="Pfam" id="PF02518">
    <property type="entry name" value="HATPase_c"/>
    <property type="match status" value="1"/>
</dbReference>